<dbReference type="RefSeq" id="XP_009032528.1">
    <property type="nucleotide sequence ID" value="XM_009034280.1"/>
</dbReference>
<organism evidence="4">
    <name type="scientific">Aureococcus anophagefferens</name>
    <name type="common">Harmful bloom alga</name>
    <dbReference type="NCBI Taxonomy" id="44056"/>
    <lineage>
        <taxon>Eukaryota</taxon>
        <taxon>Sar</taxon>
        <taxon>Stramenopiles</taxon>
        <taxon>Ochrophyta</taxon>
        <taxon>Pelagophyceae</taxon>
        <taxon>Pelagomonadales</taxon>
        <taxon>Pelagomonadaceae</taxon>
        <taxon>Aureococcus</taxon>
    </lineage>
</organism>
<dbReference type="KEGG" id="aaf:AURANDRAFT_60944"/>
<protein>
    <recommendedName>
        <fullName evidence="2">Glutamine amidotransferase type-2 domain-containing protein</fullName>
    </recommendedName>
</protein>
<evidence type="ECO:0000259" key="2">
    <source>
        <dbReference type="PROSITE" id="PS51278"/>
    </source>
</evidence>
<name>F0XWV2_AURAN</name>
<evidence type="ECO:0000313" key="4">
    <source>
        <dbReference type="Proteomes" id="UP000002729"/>
    </source>
</evidence>
<accession>F0XWV2</accession>
<evidence type="ECO:0000256" key="1">
    <source>
        <dbReference type="SAM" id="MobiDB-lite"/>
    </source>
</evidence>
<evidence type="ECO:0000313" key="3">
    <source>
        <dbReference type="EMBL" id="EGB12906.1"/>
    </source>
</evidence>
<dbReference type="AlphaFoldDB" id="F0XWV2"/>
<dbReference type="GeneID" id="20223247"/>
<feature type="compositionally biased region" description="Pro residues" evidence="1">
    <location>
        <begin position="798"/>
        <end position="807"/>
    </location>
</feature>
<dbReference type="Gene3D" id="3.40.50.150">
    <property type="entry name" value="Vaccinia Virus protein VP39"/>
    <property type="match status" value="1"/>
</dbReference>
<dbReference type="SUPFAM" id="SSF56235">
    <property type="entry name" value="N-terminal nucleophile aminohydrolases (Ntn hydrolases)"/>
    <property type="match status" value="1"/>
</dbReference>
<dbReference type="InterPro" id="IPR029055">
    <property type="entry name" value="Ntn_hydrolases_N"/>
</dbReference>
<reference evidence="3 4" key="1">
    <citation type="journal article" date="2011" name="Proc. Natl. Acad. Sci. U.S.A.">
        <title>Niche of harmful alga Aureococcus anophagefferens revealed through ecogenomics.</title>
        <authorList>
            <person name="Gobler C.J."/>
            <person name="Berry D.L."/>
            <person name="Dyhrman S.T."/>
            <person name="Wilhelm S.W."/>
            <person name="Salamov A."/>
            <person name="Lobanov A.V."/>
            <person name="Zhang Y."/>
            <person name="Collier J.L."/>
            <person name="Wurch L.L."/>
            <person name="Kustka A.B."/>
            <person name="Dill B.D."/>
            <person name="Shah M."/>
            <person name="VerBerkmoes N.C."/>
            <person name="Kuo A."/>
            <person name="Terry A."/>
            <person name="Pangilinan J."/>
            <person name="Lindquist E.A."/>
            <person name="Lucas S."/>
            <person name="Paulsen I.T."/>
            <person name="Hattenrath-Lehmann T.K."/>
            <person name="Talmage S.C."/>
            <person name="Walker E.A."/>
            <person name="Koch F."/>
            <person name="Burson A.M."/>
            <person name="Marcoval M.A."/>
            <person name="Tang Y.Z."/>
            <person name="Lecleir G.R."/>
            <person name="Coyne K.J."/>
            <person name="Berg G.M."/>
            <person name="Bertrand E.M."/>
            <person name="Saito M.A."/>
            <person name="Gladyshev V.N."/>
            <person name="Grigoriev I.V."/>
        </authorList>
    </citation>
    <scope>NUCLEOTIDE SEQUENCE [LARGE SCALE GENOMIC DNA]</scope>
    <source>
        <strain evidence="4">CCMP 1984</strain>
    </source>
</reference>
<dbReference type="PANTHER" id="PTHR34094:SF1">
    <property type="entry name" value="PROTEIN FAM185A"/>
    <property type="match status" value="1"/>
</dbReference>
<dbReference type="InterPro" id="IPR029063">
    <property type="entry name" value="SAM-dependent_MTases_sf"/>
</dbReference>
<feature type="domain" description="Glutamine amidotransferase type-2" evidence="2">
    <location>
        <begin position="350"/>
        <end position="765"/>
    </location>
</feature>
<feature type="region of interest" description="Disordered" evidence="1">
    <location>
        <begin position="772"/>
        <end position="816"/>
    </location>
</feature>
<feature type="region of interest" description="Disordered" evidence="1">
    <location>
        <begin position="478"/>
        <end position="499"/>
    </location>
</feature>
<proteinExistence type="predicted"/>
<dbReference type="InParanoid" id="F0XWV2"/>
<sequence length="1254" mass="127898">MSRPMEVKLVGGLLCYTLTRTMMARQLPSAKFGGENADGWLGPWFSDTCLGILTPFAIYGAFTGKGVVAWGLLLSFNVLGSYDYANGLLAHSSMFRVCAAALGRVAVRLPSGAEALVEATGPTGAATLRVESAGAAPVVVRSSWDEFGSVVRADDGGLEVVSPQRTSLTLAAGGDVAIVGKVEGDDVRAAARGRLSVGTARGARVALAAGAGLDASRLVEGVDVDVDVDGAVAIAKLQATRAAVAARGGAVHIAAAYCADLSVSSDAVDAGAVTLDTAHGRVAAAAPNGGVVLRRCSGAAVVTCGGDADLAFDAVNGDVAANSARGDVAVSVATDVAADVALSAPRVDASGAENFEAAGAEPGALTGALVAVAKPLSRKGAGKVDAAGAATQRWDSAVTTDARRPTIAATAAGCASLRTLSWIDSIRRQGHEPHAAPDAGGGLTPAQMVEAALIANADPKTGFGILKGHLPNRGGTVEARLAPPPRNAPPRPRHRPACDRRPSATFTMCRLLLACAGDGADDIPLDSLVKAKSTTRSKLFGLQRGERLHGFGVAWLPVRGPAGCVVTLRPPLDDLNVRRVAAAAGGRVALAHVRSCACDSCPATTYCPASEPNCQPFARGELVFAHVGILAHHRALAKSGGEAARRADAAGALDCGNSDSAFLFRVFVSLYDETRDVAAALRRLAALVAADAPPSSLNLVAADGAGAVALRFRSPGDGRPPPPLWYARGKRGGVVVASAAVRRDDVDPGAWAEAPAGTLLRWTRAGGLEATRFAPEAPRKFAPPGTERARPPPEDEVPAPPRPPRAPAPAKKDGAALKAADARLRAVVAAAARDDPAAGKRLAAAKKRIYAALRGAAAVDAAAVDAAVAELEGARAPPPPSYAARLAACGAGGDGDAARAILAELEAARPGAPAAHALALLQARMYDARYEDDGAEGSAGGDKAGVEEVKDVMASESAAFRGVFAAARRGAPSPASLRVLDFGSGDGRYLAEFCRTAAAVLQGGDELEVVAYDVSAGALRAFRRRCLRDAGFSARGGGPLGAVVKDVAAAGGGTAALTIAFVRGDAVASPEAVEALLRCGAAGDVFDVAVSGWGSTSAIPDLEGARGPSRQDGFVAALCRLAPRLLQALDARIRLATRPGDFYYPVAGHDYFFSAVTPARERQRLLAAGFAEATISACNVVSFRDILGSAVVAKLERAALRLVDADDHLGLQRLLALGAARATGEKARRTARLFDPDRTLVDQAARYLISVARR</sequence>
<dbReference type="PROSITE" id="PS51278">
    <property type="entry name" value="GATASE_TYPE_2"/>
    <property type="match status" value="1"/>
</dbReference>
<dbReference type="Gene3D" id="3.60.20.10">
    <property type="entry name" value="Glutamine Phosphoribosylpyrophosphate, subunit 1, domain 1"/>
    <property type="match status" value="1"/>
</dbReference>
<gene>
    <name evidence="3" type="ORF">AURANDRAFT_60944</name>
</gene>
<dbReference type="SUPFAM" id="SSF53335">
    <property type="entry name" value="S-adenosyl-L-methionine-dependent methyltransferases"/>
    <property type="match status" value="1"/>
</dbReference>
<keyword evidence="4" id="KW-1185">Reference proteome</keyword>
<dbReference type="InterPro" id="IPR017932">
    <property type="entry name" value="GATase_2_dom"/>
</dbReference>
<dbReference type="OrthoDB" id="205615at2759"/>
<dbReference type="PANTHER" id="PTHR34094">
    <property type="match status" value="1"/>
</dbReference>
<dbReference type="EMBL" id="GL833120">
    <property type="protein sequence ID" value="EGB12906.1"/>
    <property type="molecule type" value="Genomic_DNA"/>
</dbReference>
<dbReference type="Proteomes" id="UP000002729">
    <property type="component" value="Unassembled WGS sequence"/>
</dbReference>